<keyword evidence="4" id="KW-1185">Reference proteome</keyword>
<gene>
    <name evidence="3" type="ORF">AMS68_005682</name>
</gene>
<feature type="region of interest" description="Disordered" evidence="1">
    <location>
        <begin position="285"/>
        <end position="304"/>
    </location>
</feature>
<feature type="compositionally biased region" description="Low complexity" evidence="1">
    <location>
        <begin position="500"/>
        <end position="514"/>
    </location>
</feature>
<dbReference type="InterPro" id="IPR014840">
    <property type="entry name" value="HRD"/>
</dbReference>
<proteinExistence type="predicted"/>
<feature type="compositionally biased region" description="Low complexity" evidence="1">
    <location>
        <begin position="111"/>
        <end position="122"/>
    </location>
</feature>
<dbReference type="EMBL" id="CP051142">
    <property type="protein sequence ID" value="QIX00165.1"/>
    <property type="molecule type" value="Genomic_DNA"/>
</dbReference>
<protein>
    <recommendedName>
        <fullName evidence="2">Hpc2-related domain-containing protein</fullName>
    </recommendedName>
</protein>
<feature type="compositionally biased region" description="Basic and acidic residues" evidence="1">
    <location>
        <begin position="521"/>
        <end position="534"/>
    </location>
</feature>
<dbReference type="Proteomes" id="UP000503462">
    <property type="component" value="Chromosome 4"/>
</dbReference>
<feature type="region of interest" description="Disordered" evidence="1">
    <location>
        <begin position="461"/>
        <end position="572"/>
    </location>
</feature>
<feature type="compositionally biased region" description="Low complexity" evidence="1">
    <location>
        <begin position="252"/>
        <end position="262"/>
    </location>
</feature>
<feature type="compositionally biased region" description="Pro residues" evidence="1">
    <location>
        <begin position="559"/>
        <end position="572"/>
    </location>
</feature>
<dbReference type="Pfam" id="PF08729">
    <property type="entry name" value="HUN"/>
    <property type="match status" value="1"/>
</dbReference>
<feature type="compositionally biased region" description="Low complexity" evidence="1">
    <location>
        <begin position="1"/>
        <end position="22"/>
    </location>
</feature>
<organism evidence="3 4">
    <name type="scientific">Peltaster fructicola</name>
    <dbReference type="NCBI Taxonomy" id="286661"/>
    <lineage>
        <taxon>Eukaryota</taxon>
        <taxon>Fungi</taxon>
        <taxon>Dikarya</taxon>
        <taxon>Ascomycota</taxon>
        <taxon>Pezizomycotina</taxon>
        <taxon>Dothideomycetes</taxon>
        <taxon>Dothideomycetes incertae sedis</taxon>
        <taxon>Peltaster</taxon>
    </lineage>
</organism>
<feature type="compositionally biased region" description="Polar residues" evidence="1">
    <location>
        <begin position="204"/>
        <end position="215"/>
    </location>
</feature>
<feature type="region of interest" description="Disordered" evidence="1">
    <location>
        <begin position="1"/>
        <end position="142"/>
    </location>
</feature>
<feature type="compositionally biased region" description="Low complexity" evidence="1">
    <location>
        <begin position="45"/>
        <end position="73"/>
    </location>
</feature>
<name>A0A6H0XZS3_9PEZI</name>
<feature type="compositionally biased region" description="Polar residues" evidence="1">
    <location>
        <begin position="226"/>
        <end position="246"/>
    </location>
</feature>
<feature type="compositionally biased region" description="Low complexity" evidence="1">
    <location>
        <begin position="535"/>
        <end position="558"/>
    </location>
</feature>
<dbReference type="OrthoDB" id="5576775at2759"/>
<sequence>MQVDQAVSDASSSPISSAPVSPHRNGVADTIQVASRPQSVIPGVTPSTSATSAQPQSAATPPTSTHTTTTPALPEKPKRARKKKELGPDGKPIDDGKPKVTKPRKPKEPKTTTNGATTTAAASRKKVKTEEKSVEPSRQPTITETFASFVPSPMANVPLSTAPVPPPLSTTPIARPATSGQKYDPVRGMTMEYARPPPPLAAPTQVNRASASPSIASLIDPPIVTTAITPSALHSPQRVTSQTSVHSPPQAPTQASPSPTTSRAMPATDPDTAMDVDKSPVVVARSSPPAHKGTGSGLLSSSDLFGGPSTGDGIERKGVNIDIQIKLNPLGGNHINVAQEIIKKYGRDAINPRAAAHRERLLQVMAAANKIEGASADDMSIDLMSDAGDDSNVEMGGMDDGSAADGDKPRKRRKKVEEYDLDDEFIDDTELAWQQQAAVAKDGFFVYSGPLVPEGEAARVEAAGTGARGRGGRRGGRGKASTTSTHASLAEKKETVTASPAAAKGRGRARAPAAPRKPRPTKAEKEKADAEKARVAAAAADSAATTAPTTTTITAPAPSTAPVPPPLAPPPT</sequence>
<feature type="region of interest" description="Disordered" evidence="1">
    <location>
        <begin position="385"/>
        <end position="420"/>
    </location>
</feature>
<evidence type="ECO:0000313" key="3">
    <source>
        <dbReference type="EMBL" id="QIX00165.1"/>
    </source>
</evidence>
<feature type="compositionally biased region" description="Basic and acidic residues" evidence="1">
    <location>
        <begin position="85"/>
        <end position="98"/>
    </location>
</feature>
<dbReference type="AlphaFoldDB" id="A0A6H0XZS3"/>
<evidence type="ECO:0000259" key="2">
    <source>
        <dbReference type="Pfam" id="PF08729"/>
    </source>
</evidence>
<reference evidence="3 4" key="1">
    <citation type="journal article" date="2016" name="Sci. Rep.">
        <title>Peltaster fructicola genome reveals evolution from an invasive phytopathogen to an ectophytic parasite.</title>
        <authorList>
            <person name="Xu C."/>
            <person name="Chen H."/>
            <person name="Gleason M.L."/>
            <person name="Xu J.R."/>
            <person name="Liu H."/>
            <person name="Zhang R."/>
            <person name="Sun G."/>
        </authorList>
    </citation>
    <scope>NUCLEOTIDE SEQUENCE [LARGE SCALE GENOMIC DNA]</scope>
    <source>
        <strain evidence="3 4">LNHT1506</strain>
    </source>
</reference>
<evidence type="ECO:0000256" key="1">
    <source>
        <dbReference type="SAM" id="MobiDB-lite"/>
    </source>
</evidence>
<accession>A0A6H0XZS3</accession>
<feature type="domain" description="Hpc2-related" evidence="2">
    <location>
        <begin position="411"/>
        <end position="451"/>
    </location>
</feature>
<feature type="region of interest" description="Disordered" evidence="1">
    <location>
        <begin position="158"/>
        <end position="275"/>
    </location>
</feature>
<evidence type="ECO:0000313" key="4">
    <source>
        <dbReference type="Proteomes" id="UP000503462"/>
    </source>
</evidence>